<dbReference type="InParanoid" id="A0A2G5EQG2"/>
<sequence length="365" mass="40704">MTSIRVVVMVVMATVVVFALTERPICVQGRNIHHSGDQLASRKNVSCILVFGDSSVDPGNNNHLNTSFKANFPPYGKNLANGQCTGRFTNGRLPTDMTAESLGIKKMIPAFLDPKLKKEDLLTGISFASSASGYDNLTAQLTNVLPVSKQLDYLRHYKIHLREFVGARKAEETVKNAVFVLSMGTNDFIQNYFIEPNRSKEFTVEQYIDYLTICMAEDIKDMHNEGATRLVVVGLPPLGCMPLVRTVSGSTRCVGSFNSAAFLMNSKIQDKLAALRSSLRMKIGYEDIYSLFERARKFPKEYGFTETSKGCVGSGEIELGDTCKGQTTCKDPSKYMFWDSVHPTEKMYKIISDDVTRLVKRHILI</sequence>
<dbReference type="OrthoDB" id="1600564at2759"/>
<dbReference type="PANTHER" id="PTHR45642:SF7">
    <property type="entry name" value="GDSL ESTERASE_LIPASE"/>
    <property type="match status" value="1"/>
</dbReference>
<dbReference type="GO" id="GO:0016788">
    <property type="term" value="F:hydrolase activity, acting on ester bonds"/>
    <property type="evidence" value="ECO:0007669"/>
    <property type="project" value="InterPro"/>
</dbReference>
<feature type="signal peptide" evidence="2">
    <location>
        <begin position="1"/>
        <end position="19"/>
    </location>
</feature>
<dbReference type="CDD" id="cd01837">
    <property type="entry name" value="SGNH_plant_lipase_like"/>
    <property type="match status" value="1"/>
</dbReference>
<dbReference type="EMBL" id="KZ305022">
    <property type="protein sequence ID" value="PIA57985.1"/>
    <property type="molecule type" value="Genomic_DNA"/>
</dbReference>
<dbReference type="Proteomes" id="UP000230069">
    <property type="component" value="Unassembled WGS sequence"/>
</dbReference>
<reference evidence="3 4" key="1">
    <citation type="submission" date="2017-09" db="EMBL/GenBank/DDBJ databases">
        <title>WGS assembly of Aquilegia coerulea Goldsmith.</title>
        <authorList>
            <person name="Hodges S."/>
            <person name="Kramer E."/>
            <person name="Nordborg M."/>
            <person name="Tomkins J."/>
            <person name="Borevitz J."/>
            <person name="Derieg N."/>
            <person name="Yan J."/>
            <person name="Mihaltcheva S."/>
            <person name="Hayes R.D."/>
            <person name="Rokhsar D."/>
        </authorList>
    </citation>
    <scope>NUCLEOTIDE SEQUENCE [LARGE SCALE GENOMIC DNA]</scope>
    <source>
        <strain evidence="4">cv. Goldsmith</strain>
    </source>
</reference>
<name>A0A2G5EQG2_AQUCA</name>
<dbReference type="STRING" id="218851.A0A2G5EQG2"/>
<evidence type="ECO:0000313" key="4">
    <source>
        <dbReference type="Proteomes" id="UP000230069"/>
    </source>
</evidence>
<dbReference type="InterPro" id="IPR035669">
    <property type="entry name" value="SGNH_plant_lipase-like"/>
</dbReference>
<dbReference type="InterPro" id="IPR050592">
    <property type="entry name" value="GDSL_lipolytic_enzyme"/>
</dbReference>
<dbReference type="InterPro" id="IPR036514">
    <property type="entry name" value="SGNH_hydro_sf"/>
</dbReference>
<dbReference type="SUPFAM" id="SSF52266">
    <property type="entry name" value="SGNH hydrolase"/>
    <property type="match status" value="1"/>
</dbReference>
<accession>A0A2G5EQG2</accession>
<gene>
    <name evidence="3" type="ORF">AQUCO_00500130v1</name>
</gene>
<evidence type="ECO:0000256" key="2">
    <source>
        <dbReference type="SAM" id="SignalP"/>
    </source>
</evidence>
<keyword evidence="4" id="KW-1185">Reference proteome</keyword>
<organism evidence="3 4">
    <name type="scientific">Aquilegia coerulea</name>
    <name type="common">Rocky mountain columbine</name>
    <dbReference type="NCBI Taxonomy" id="218851"/>
    <lineage>
        <taxon>Eukaryota</taxon>
        <taxon>Viridiplantae</taxon>
        <taxon>Streptophyta</taxon>
        <taxon>Embryophyta</taxon>
        <taxon>Tracheophyta</taxon>
        <taxon>Spermatophyta</taxon>
        <taxon>Magnoliopsida</taxon>
        <taxon>Ranunculales</taxon>
        <taxon>Ranunculaceae</taxon>
        <taxon>Thalictroideae</taxon>
        <taxon>Aquilegia</taxon>
    </lineage>
</organism>
<dbReference type="InterPro" id="IPR001087">
    <property type="entry name" value="GDSL"/>
</dbReference>
<proteinExistence type="inferred from homology"/>
<feature type="chain" id="PRO_5013928995" description="SGNH hydrolase-type esterase domain-containing protein" evidence="2">
    <location>
        <begin position="20"/>
        <end position="365"/>
    </location>
</feature>
<dbReference type="AlphaFoldDB" id="A0A2G5EQG2"/>
<keyword evidence="2" id="KW-0732">Signal</keyword>
<evidence type="ECO:0000256" key="1">
    <source>
        <dbReference type="ARBA" id="ARBA00008668"/>
    </source>
</evidence>
<evidence type="ECO:0008006" key="5">
    <source>
        <dbReference type="Google" id="ProtNLM"/>
    </source>
</evidence>
<evidence type="ECO:0000313" key="3">
    <source>
        <dbReference type="EMBL" id="PIA57985.1"/>
    </source>
</evidence>
<dbReference type="PANTHER" id="PTHR45642">
    <property type="entry name" value="GDSL ESTERASE/LIPASE EXL3"/>
    <property type="match status" value="1"/>
</dbReference>
<dbReference type="Gene3D" id="3.40.50.1110">
    <property type="entry name" value="SGNH hydrolase"/>
    <property type="match status" value="1"/>
</dbReference>
<comment type="similarity">
    <text evidence="1">Belongs to the 'GDSL' lipolytic enzyme family.</text>
</comment>
<dbReference type="Pfam" id="PF00657">
    <property type="entry name" value="Lipase_GDSL"/>
    <property type="match status" value="1"/>
</dbReference>
<protein>
    <recommendedName>
        <fullName evidence="5">SGNH hydrolase-type esterase domain-containing protein</fullName>
    </recommendedName>
</protein>